<dbReference type="InterPro" id="IPR013128">
    <property type="entry name" value="Peptidase_C1A"/>
</dbReference>
<dbReference type="SMART" id="SM00645">
    <property type="entry name" value="Pept_C1"/>
    <property type="match status" value="1"/>
</dbReference>
<dbReference type="InterPro" id="IPR039417">
    <property type="entry name" value="Peptidase_C1A_papain-like"/>
</dbReference>
<dbReference type="PROSITE" id="PS00639">
    <property type="entry name" value="THIOL_PROTEASE_HIS"/>
    <property type="match status" value="1"/>
</dbReference>
<evidence type="ECO:0000256" key="5">
    <source>
        <dbReference type="ARBA" id="ARBA00023145"/>
    </source>
</evidence>
<feature type="domain" description="Peptidase C1A papain C-terminal" evidence="10">
    <location>
        <begin position="246"/>
        <end position="461"/>
    </location>
</feature>
<dbReference type="InterPro" id="IPR000668">
    <property type="entry name" value="Peptidase_C1A_C"/>
</dbReference>
<evidence type="ECO:0000256" key="4">
    <source>
        <dbReference type="ARBA" id="ARBA00022807"/>
    </source>
</evidence>
<feature type="compositionally biased region" description="Acidic residues" evidence="8">
    <location>
        <begin position="62"/>
        <end position="71"/>
    </location>
</feature>
<keyword evidence="3" id="KW-0378">Hydrolase</keyword>
<dbReference type="Gene3D" id="3.90.70.10">
    <property type="entry name" value="Cysteine proteinases"/>
    <property type="match status" value="1"/>
</dbReference>
<dbReference type="InterPro" id="IPR038765">
    <property type="entry name" value="Papain-like_cys_pep_sf"/>
</dbReference>
<keyword evidence="4" id="KW-0788">Thiol protease</keyword>
<dbReference type="Pfam" id="PF00112">
    <property type="entry name" value="Peptidase_C1"/>
    <property type="match status" value="1"/>
</dbReference>
<evidence type="ECO:0000313" key="12">
    <source>
        <dbReference type="Proteomes" id="UP000887566"/>
    </source>
</evidence>
<dbReference type="FunFam" id="3.90.70.10:FF:000006">
    <property type="entry name" value="Cathepsin S"/>
    <property type="match status" value="1"/>
</dbReference>
<keyword evidence="9" id="KW-0732">Signal</keyword>
<keyword evidence="12" id="KW-1185">Reference proteome</keyword>
<evidence type="ECO:0000256" key="9">
    <source>
        <dbReference type="SAM" id="SignalP"/>
    </source>
</evidence>
<reference evidence="13" key="1">
    <citation type="submission" date="2022-11" db="UniProtKB">
        <authorList>
            <consortium name="WormBaseParasite"/>
        </authorList>
    </citation>
    <scope>IDENTIFICATION</scope>
</reference>
<dbReference type="WBParaSite" id="PSAMB.scaffold3705size17174.g22251.t1">
    <property type="protein sequence ID" value="PSAMB.scaffold3705size17174.g22251.t1"/>
    <property type="gene ID" value="PSAMB.scaffold3705size17174.g22251"/>
</dbReference>
<keyword evidence="6" id="KW-1015">Disulfide bond</keyword>
<keyword evidence="2" id="KW-0645">Protease</keyword>
<dbReference type="PROSITE" id="PS00640">
    <property type="entry name" value="THIOL_PROTEASE_ASN"/>
    <property type="match status" value="1"/>
</dbReference>
<organism evidence="12 13">
    <name type="scientific">Plectus sambesii</name>
    <dbReference type="NCBI Taxonomy" id="2011161"/>
    <lineage>
        <taxon>Eukaryota</taxon>
        <taxon>Metazoa</taxon>
        <taxon>Ecdysozoa</taxon>
        <taxon>Nematoda</taxon>
        <taxon>Chromadorea</taxon>
        <taxon>Plectida</taxon>
        <taxon>Plectina</taxon>
        <taxon>Plectoidea</taxon>
        <taxon>Plectidae</taxon>
        <taxon>Plectus</taxon>
    </lineage>
</organism>
<keyword evidence="5" id="KW-0865">Zymogen</keyword>
<evidence type="ECO:0000256" key="6">
    <source>
        <dbReference type="ARBA" id="ARBA00023157"/>
    </source>
</evidence>
<dbReference type="SUPFAM" id="SSF54001">
    <property type="entry name" value="Cysteine proteinases"/>
    <property type="match status" value="1"/>
</dbReference>
<dbReference type="SUPFAM" id="SSF58104">
    <property type="entry name" value="Methyl-accepting chemotaxis protein (MCP) signaling domain"/>
    <property type="match status" value="1"/>
</dbReference>
<dbReference type="PRINTS" id="PR00705">
    <property type="entry name" value="PAPAIN"/>
</dbReference>
<dbReference type="InterPro" id="IPR025660">
    <property type="entry name" value="Pept_his_AS"/>
</dbReference>
<dbReference type="InterPro" id="IPR025661">
    <property type="entry name" value="Pept_asp_AS"/>
</dbReference>
<feature type="compositionally biased region" description="Acidic residues" evidence="8">
    <location>
        <begin position="103"/>
        <end position="151"/>
    </location>
</feature>
<dbReference type="PROSITE" id="PS00139">
    <property type="entry name" value="THIOL_PROTEASE_CYS"/>
    <property type="match status" value="1"/>
</dbReference>
<dbReference type="GO" id="GO:0008234">
    <property type="term" value="F:cysteine-type peptidase activity"/>
    <property type="evidence" value="ECO:0007669"/>
    <property type="project" value="UniProtKB-KW"/>
</dbReference>
<feature type="domain" description="Cathepsin propeptide inhibitor" evidence="11">
    <location>
        <begin position="156"/>
        <end position="216"/>
    </location>
</feature>
<dbReference type="SMART" id="SM00848">
    <property type="entry name" value="Inhibitor_I29"/>
    <property type="match status" value="1"/>
</dbReference>
<evidence type="ECO:0000313" key="13">
    <source>
        <dbReference type="WBParaSite" id="PSAMB.scaffold3705size17174.g22251.t1"/>
    </source>
</evidence>
<dbReference type="CDD" id="cd02248">
    <property type="entry name" value="Peptidase_C1A"/>
    <property type="match status" value="1"/>
</dbReference>
<evidence type="ECO:0000256" key="1">
    <source>
        <dbReference type="ARBA" id="ARBA00008455"/>
    </source>
</evidence>
<evidence type="ECO:0000256" key="2">
    <source>
        <dbReference type="ARBA" id="ARBA00022670"/>
    </source>
</evidence>
<feature type="chain" id="PRO_5037457286" description="Cathepsin L-like" evidence="9">
    <location>
        <begin position="16"/>
        <end position="462"/>
    </location>
</feature>
<dbReference type="InterPro" id="IPR000169">
    <property type="entry name" value="Pept_cys_AS"/>
</dbReference>
<feature type="signal peptide" evidence="9">
    <location>
        <begin position="1"/>
        <end position="15"/>
    </location>
</feature>
<name>A0A914WAQ5_9BILA</name>
<proteinExistence type="inferred from homology"/>
<dbReference type="AlphaFoldDB" id="A0A914WAQ5"/>
<dbReference type="GO" id="GO:0006508">
    <property type="term" value="P:proteolysis"/>
    <property type="evidence" value="ECO:0007669"/>
    <property type="project" value="UniProtKB-KW"/>
</dbReference>
<feature type="region of interest" description="Disordered" evidence="8">
    <location>
        <begin position="40"/>
        <end position="151"/>
    </location>
</feature>
<dbReference type="Gene3D" id="1.10.287.950">
    <property type="entry name" value="Methyl-accepting chemotaxis protein"/>
    <property type="match status" value="1"/>
</dbReference>
<protein>
    <recommendedName>
        <fullName evidence="7">Cathepsin L-like</fullName>
    </recommendedName>
</protein>
<dbReference type="Pfam" id="PF08246">
    <property type="entry name" value="Inhibitor_I29"/>
    <property type="match status" value="1"/>
</dbReference>
<dbReference type="PANTHER" id="PTHR12411">
    <property type="entry name" value="CYSTEINE PROTEASE FAMILY C1-RELATED"/>
    <property type="match status" value="1"/>
</dbReference>
<evidence type="ECO:0000256" key="3">
    <source>
        <dbReference type="ARBA" id="ARBA00022801"/>
    </source>
</evidence>
<evidence type="ECO:0000256" key="8">
    <source>
        <dbReference type="SAM" id="MobiDB-lite"/>
    </source>
</evidence>
<accession>A0A914WAQ5</accession>
<sequence>MKVLIVFCLAVGALAASVSHIRHRDVKAEQTEFQEWQLLMPAKENTESTEETNESVEQTSELVEDINESAEETNQWTEENNESTEDINESTEDVNEWTVENSESVEENDESTEDTNESVEENNEWIEETSESTEDIDESAEEDDESTDDNNELADWEAYKEMHGKVYTSESEDSERLQIFLTAQQTIREHNEAYARGEKDFYLGLNHLSDLLPEEYNILNGFIPLSDDSLANDNYTTILPPINVKLPRSVDWRRRGYVTPVKNQGRCGSCWSFGATGALEGQTKRKTGRLVSLSEQNLVDCSGKYGNHGCKGGNAERAFQYIRDNRGIDTERSYPYEGIQSRCRFNRQFVGANARGFVTVYGGDERRLQHAVATVGPVAVAINASPLTFRNYKGGVHYHPECSPRGINHAVLVVGYGSLNGKDYWLVKNSWGTGWGDRGYIRMARNRGNNCGIASYGSYPQI</sequence>
<feature type="compositionally biased region" description="Acidic residues" evidence="8">
    <location>
        <begin position="79"/>
        <end position="95"/>
    </location>
</feature>
<dbReference type="InterPro" id="IPR013201">
    <property type="entry name" value="Prot_inhib_I29"/>
</dbReference>
<evidence type="ECO:0000256" key="7">
    <source>
        <dbReference type="ARBA" id="ARBA00069138"/>
    </source>
</evidence>
<comment type="similarity">
    <text evidence="1">Belongs to the peptidase C1 family.</text>
</comment>
<evidence type="ECO:0000259" key="10">
    <source>
        <dbReference type="SMART" id="SM00645"/>
    </source>
</evidence>
<evidence type="ECO:0000259" key="11">
    <source>
        <dbReference type="SMART" id="SM00848"/>
    </source>
</evidence>
<dbReference type="Proteomes" id="UP000887566">
    <property type="component" value="Unplaced"/>
</dbReference>